<evidence type="ECO:0000256" key="1">
    <source>
        <dbReference type="SAM" id="SignalP"/>
    </source>
</evidence>
<keyword evidence="2" id="KW-0614">Plasmid</keyword>
<dbReference type="EMBL" id="CP013927">
    <property type="protein sequence ID" value="AMJ76629.1"/>
    <property type="molecule type" value="Genomic_DNA"/>
</dbReference>
<gene>
    <name evidence="2" type="ORF">AVL57_00340</name>
</gene>
<reference evidence="2 3" key="1">
    <citation type="submission" date="2015-12" db="EMBL/GenBank/DDBJ databases">
        <title>Intraspecies pangenome expansion in the marine bacterium Alteromonas.</title>
        <authorList>
            <person name="Lopez-Perez M."/>
            <person name="Rodriguez-Valera F."/>
        </authorList>
    </citation>
    <scope>NUCLEOTIDE SEQUENCE [LARGE SCALE GENOMIC DNA]</scope>
    <source>
        <strain evidence="2 3">LMG 21861</strain>
        <plasmid evidence="2 3">pASTE61-200</plasmid>
    </source>
</reference>
<keyword evidence="1" id="KW-0732">Signal</keyword>
<accession>A0ABM5YQK5</accession>
<keyword evidence="3" id="KW-1185">Reference proteome</keyword>
<name>A0ABM5YQK5_9ALTE</name>
<proteinExistence type="predicted"/>
<feature type="chain" id="PRO_5045901948" evidence="1">
    <location>
        <begin position="20"/>
        <end position="230"/>
    </location>
</feature>
<dbReference type="RefSeq" id="WP_061093670.1">
    <property type="nucleotide sequence ID" value="NZ_CP013927.1"/>
</dbReference>
<sequence>MKGKLLIAMLCAVTNQALADDSIYDCPDGDTSLACSQQAQIEAIWVDMNQSANYVVDELMQDPESAVEAGCLDNIRSIDLSIMTIDPTSIWTEIYSGLKDKLINQVCSAVEDRANELTAMLETNLEAPYGLGSVSIKQASSISSFSELSDSRVRLTDEEAKAEVVEKVFGESLEPTPFRYTEKAMDEAFLIQNGVSKHAVREATEEKIESVLDQNRLWDAVTGDSDDDGN</sequence>
<dbReference type="Proteomes" id="UP000056750">
    <property type="component" value="Plasmid pASTE61-200"/>
</dbReference>
<evidence type="ECO:0000313" key="3">
    <source>
        <dbReference type="Proteomes" id="UP000056750"/>
    </source>
</evidence>
<organism evidence="2 3">
    <name type="scientific">Alteromonas stellipolaris</name>
    <dbReference type="NCBI Taxonomy" id="233316"/>
    <lineage>
        <taxon>Bacteria</taxon>
        <taxon>Pseudomonadati</taxon>
        <taxon>Pseudomonadota</taxon>
        <taxon>Gammaproteobacteria</taxon>
        <taxon>Alteromonadales</taxon>
        <taxon>Alteromonadaceae</taxon>
        <taxon>Alteromonas/Salinimonas group</taxon>
        <taxon>Alteromonas</taxon>
    </lineage>
</organism>
<protein>
    <submittedName>
        <fullName evidence="2">Uncharacterized protein</fullName>
    </submittedName>
</protein>
<evidence type="ECO:0000313" key="2">
    <source>
        <dbReference type="EMBL" id="AMJ76629.1"/>
    </source>
</evidence>
<geneLocation type="plasmid" evidence="2 3">
    <name>pASTE61-200</name>
</geneLocation>
<feature type="signal peptide" evidence="1">
    <location>
        <begin position="1"/>
        <end position="19"/>
    </location>
</feature>